<comment type="caution">
    <text evidence="3">The sequence shown here is derived from an EMBL/GenBank/DDBJ whole genome shotgun (WGS) entry which is preliminary data.</text>
</comment>
<feature type="compositionally biased region" description="Polar residues" evidence="1">
    <location>
        <begin position="492"/>
        <end position="501"/>
    </location>
</feature>
<keyword evidence="4" id="KW-1185">Reference proteome</keyword>
<organism evidence="3 4">
    <name type="scientific">Platanthera guangdongensis</name>
    <dbReference type="NCBI Taxonomy" id="2320717"/>
    <lineage>
        <taxon>Eukaryota</taxon>
        <taxon>Viridiplantae</taxon>
        <taxon>Streptophyta</taxon>
        <taxon>Embryophyta</taxon>
        <taxon>Tracheophyta</taxon>
        <taxon>Spermatophyta</taxon>
        <taxon>Magnoliopsida</taxon>
        <taxon>Liliopsida</taxon>
        <taxon>Asparagales</taxon>
        <taxon>Orchidaceae</taxon>
        <taxon>Orchidoideae</taxon>
        <taxon>Orchideae</taxon>
        <taxon>Orchidinae</taxon>
        <taxon>Platanthera</taxon>
    </lineage>
</organism>
<dbReference type="Proteomes" id="UP001412067">
    <property type="component" value="Unassembled WGS sequence"/>
</dbReference>
<evidence type="ECO:0000256" key="2">
    <source>
        <dbReference type="SAM" id="Phobius"/>
    </source>
</evidence>
<proteinExistence type="predicted"/>
<reference evidence="3 4" key="1">
    <citation type="journal article" date="2022" name="Nat. Plants">
        <title>Genomes of leafy and leafless Platanthera orchids illuminate the evolution of mycoheterotrophy.</title>
        <authorList>
            <person name="Li M.H."/>
            <person name="Liu K.W."/>
            <person name="Li Z."/>
            <person name="Lu H.C."/>
            <person name="Ye Q.L."/>
            <person name="Zhang D."/>
            <person name="Wang J.Y."/>
            <person name="Li Y.F."/>
            <person name="Zhong Z.M."/>
            <person name="Liu X."/>
            <person name="Yu X."/>
            <person name="Liu D.K."/>
            <person name="Tu X.D."/>
            <person name="Liu B."/>
            <person name="Hao Y."/>
            <person name="Liao X.Y."/>
            <person name="Jiang Y.T."/>
            <person name="Sun W.H."/>
            <person name="Chen J."/>
            <person name="Chen Y.Q."/>
            <person name="Ai Y."/>
            <person name="Zhai J.W."/>
            <person name="Wu S.S."/>
            <person name="Zhou Z."/>
            <person name="Hsiao Y.Y."/>
            <person name="Wu W.L."/>
            <person name="Chen Y.Y."/>
            <person name="Lin Y.F."/>
            <person name="Hsu J.L."/>
            <person name="Li C.Y."/>
            <person name="Wang Z.W."/>
            <person name="Zhao X."/>
            <person name="Zhong W.Y."/>
            <person name="Ma X.K."/>
            <person name="Ma L."/>
            <person name="Huang J."/>
            <person name="Chen G.Z."/>
            <person name="Huang M.Z."/>
            <person name="Huang L."/>
            <person name="Peng D.H."/>
            <person name="Luo Y.B."/>
            <person name="Zou S.Q."/>
            <person name="Chen S.P."/>
            <person name="Lan S."/>
            <person name="Tsai W.C."/>
            <person name="Van de Peer Y."/>
            <person name="Liu Z.J."/>
        </authorList>
    </citation>
    <scope>NUCLEOTIDE SEQUENCE [LARGE SCALE GENOMIC DNA]</scope>
    <source>
        <strain evidence="3">Lor288</strain>
    </source>
</reference>
<dbReference type="PANTHER" id="PTHR37254:SF1">
    <property type="entry name" value="OS01G0100500 PROTEIN"/>
    <property type="match status" value="1"/>
</dbReference>
<feature type="compositionally biased region" description="Polar residues" evidence="1">
    <location>
        <begin position="510"/>
        <end position="528"/>
    </location>
</feature>
<feature type="region of interest" description="Disordered" evidence="1">
    <location>
        <begin position="492"/>
        <end position="528"/>
    </location>
</feature>
<dbReference type="EMBL" id="JBBWWR010000019">
    <property type="protein sequence ID" value="KAK8941793.1"/>
    <property type="molecule type" value="Genomic_DNA"/>
</dbReference>
<keyword evidence="2" id="KW-0812">Transmembrane</keyword>
<accession>A0ABR2LIT6</accession>
<feature type="transmembrane region" description="Helical" evidence="2">
    <location>
        <begin position="385"/>
        <end position="407"/>
    </location>
</feature>
<keyword evidence="2" id="KW-0472">Membrane</keyword>
<feature type="transmembrane region" description="Helical" evidence="2">
    <location>
        <begin position="140"/>
        <end position="158"/>
    </location>
</feature>
<protein>
    <submittedName>
        <fullName evidence="3">Uncharacterized protein</fullName>
    </submittedName>
</protein>
<evidence type="ECO:0000313" key="3">
    <source>
        <dbReference type="EMBL" id="KAK8941793.1"/>
    </source>
</evidence>
<evidence type="ECO:0000313" key="4">
    <source>
        <dbReference type="Proteomes" id="UP001412067"/>
    </source>
</evidence>
<name>A0ABR2LIT6_9ASPA</name>
<gene>
    <name evidence="3" type="ORF">KSP40_PGU004696</name>
</gene>
<keyword evidence="2" id="KW-1133">Transmembrane helix</keyword>
<sequence>MSCPSNAFRYNGSFCSCDPGYWRQPNGSCALFSGGEWVTNSGVSSPSIFLTTVLPLDNIRRFTQSQAVLLEATLAVLLAWLLFCFLLRFAPLHSRRRHPILFRLRWWISRFDFFFSKEHWLEDNKGVVKRKTELGGTFSVASWILFIGLLSALLYQMITRRSIEVHRVIPANAPDLQSFVNDMEFNITTVSSMSCSQLRGLGTMVIGTPGSIGYKVSPLSAYVDYQCQNTSRGPTISLKCVRCQVQRSNHYISWKFVDTPNDPAMAVGFTFNFTTKDHNSMHMNFVSGSLIANRNTSNKSRTFRGFDLNILEIHLFPLIYNNLHDLKLIKPLVHDFVSGSSFSEVGDLQASLLNPNDGLVNTVLHISYLSDYIVAMDKENIMGPVSFLANVGGLYAVSIAIFLYLLVQCEARIKKLHNEDIIMREIRSQIRAQRNWEKLRKYVMYTWHPNMLDVKNNSTGKDSLMIDYCCGSGCSKRKQLSRQDSLSLDQLFENSNTSENANTKDEGRNKQTNISRAVYASQSQSDPL</sequence>
<dbReference type="PANTHER" id="PTHR37254">
    <property type="entry name" value="OS01G0100500 PROTEIN"/>
    <property type="match status" value="1"/>
</dbReference>
<feature type="transmembrane region" description="Helical" evidence="2">
    <location>
        <begin position="68"/>
        <end position="90"/>
    </location>
</feature>
<evidence type="ECO:0000256" key="1">
    <source>
        <dbReference type="SAM" id="MobiDB-lite"/>
    </source>
</evidence>